<evidence type="ECO:0000256" key="6">
    <source>
        <dbReference type="ARBA" id="ARBA00022679"/>
    </source>
</evidence>
<protein>
    <recommendedName>
        <fullName evidence="17">Probable peptidoglycan glycosyltransferase FtsW</fullName>
        <ecNumber evidence="19">2.4.99.28</ecNumber>
    </recommendedName>
    <alternativeName>
        <fullName evidence="18">Cell division protein FtsW</fullName>
    </alternativeName>
    <alternativeName>
        <fullName evidence="15">Cell wall polymerase</fullName>
    </alternativeName>
    <alternativeName>
        <fullName evidence="14">Peptidoglycan polymerase</fullName>
    </alternativeName>
</protein>
<accession>A0A1G8LY10</accession>
<dbReference type="PANTHER" id="PTHR30474">
    <property type="entry name" value="CELL CYCLE PROTEIN"/>
    <property type="match status" value="1"/>
</dbReference>
<dbReference type="Proteomes" id="UP000199017">
    <property type="component" value="Unassembled WGS sequence"/>
</dbReference>
<evidence type="ECO:0000256" key="13">
    <source>
        <dbReference type="ARBA" id="ARBA00023316"/>
    </source>
</evidence>
<dbReference type="PANTHER" id="PTHR30474:SF2">
    <property type="entry name" value="PEPTIDOGLYCAN GLYCOSYLTRANSFERASE FTSW-RELATED"/>
    <property type="match status" value="1"/>
</dbReference>
<evidence type="ECO:0000256" key="18">
    <source>
        <dbReference type="ARBA" id="ARBA00041418"/>
    </source>
</evidence>
<feature type="transmembrane region" description="Helical" evidence="22">
    <location>
        <begin position="187"/>
        <end position="205"/>
    </location>
</feature>
<evidence type="ECO:0000256" key="16">
    <source>
        <dbReference type="ARBA" id="ARBA00038053"/>
    </source>
</evidence>
<evidence type="ECO:0000256" key="9">
    <source>
        <dbReference type="ARBA" id="ARBA00022984"/>
    </source>
</evidence>
<feature type="transmembrane region" description="Helical" evidence="22">
    <location>
        <begin position="124"/>
        <end position="145"/>
    </location>
</feature>
<gene>
    <name evidence="23" type="ORF">SAMN05216352_109130</name>
</gene>
<comment type="catalytic activity">
    <reaction evidence="20">
        <text>[GlcNAc-(1-&gt;4)-Mur2Ac(oyl-L-Ala-gamma-D-Glu-L-Lys-D-Ala-D-Ala)](n)-di-trans,octa-cis-undecaprenyl diphosphate + beta-D-GlcNAc-(1-&gt;4)-Mur2Ac(oyl-L-Ala-gamma-D-Glu-L-Lys-D-Ala-D-Ala)-di-trans,octa-cis-undecaprenyl diphosphate = [GlcNAc-(1-&gt;4)-Mur2Ac(oyl-L-Ala-gamma-D-Glu-L-Lys-D-Ala-D-Ala)](n+1)-di-trans,octa-cis-undecaprenyl diphosphate + di-trans,octa-cis-undecaprenyl diphosphate + H(+)</text>
        <dbReference type="Rhea" id="RHEA:23708"/>
        <dbReference type="Rhea" id="RHEA-COMP:9602"/>
        <dbReference type="Rhea" id="RHEA-COMP:9603"/>
        <dbReference type="ChEBI" id="CHEBI:15378"/>
        <dbReference type="ChEBI" id="CHEBI:58405"/>
        <dbReference type="ChEBI" id="CHEBI:60033"/>
        <dbReference type="ChEBI" id="CHEBI:78435"/>
        <dbReference type="EC" id="2.4.99.28"/>
    </reaction>
</comment>
<dbReference type="InterPro" id="IPR018365">
    <property type="entry name" value="Cell_cycle_FtsW-rel_CS"/>
</dbReference>
<evidence type="ECO:0000256" key="14">
    <source>
        <dbReference type="ARBA" id="ARBA00032370"/>
    </source>
</evidence>
<feature type="transmembrane region" description="Helical" evidence="22">
    <location>
        <begin position="59"/>
        <end position="79"/>
    </location>
</feature>
<keyword evidence="4 23" id="KW-0132">Cell division</keyword>
<dbReference type="PROSITE" id="PS00428">
    <property type="entry name" value="FTSW_RODA_SPOVE"/>
    <property type="match status" value="1"/>
</dbReference>
<dbReference type="GO" id="GO:0051301">
    <property type="term" value="P:cell division"/>
    <property type="evidence" value="ECO:0007669"/>
    <property type="project" value="UniProtKB-KW"/>
</dbReference>
<evidence type="ECO:0000256" key="15">
    <source>
        <dbReference type="ARBA" id="ARBA00033270"/>
    </source>
</evidence>
<evidence type="ECO:0000256" key="20">
    <source>
        <dbReference type="ARBA" id="ARBA00049902"/>
    </source>
</evidence>
<keyword evidence="8" id="KW-0133">Cell shape</keyword>
<feature type="transmembrane region" description="Helical" evidence="22">
    <location>
        <begin position="157"/>
        <end position="175"/>
    </location>
</feature>
<feature type="transmembrane region" description="Helical" evidence="22">
    <location>
        <begin position="211"/>
        <end position="228"/>
    </location>
</feature>
<keyword evidence="24" id="KW-1185">Reference proteome</keyword>
<evidence type="ECO:0000256" key="19">
    <source>
        <dbReference type="ARBA" id="ARBA00044770"/>
    </source>
</evidence>
<dbReference type="Pfam" id="PF01098">
    <property type="entry name" value="FTSW_RODA_SPOVE"/>
    <property type="match status" value="1"/>
</dbReference>
<evidence type="ECO:0000256" key="1">
    <source>
        <dbReference type="ARBA" id="ARBA00004651"/>
    </source>
</evidence>
<evidence type="ECO:0000256" key="3">
    <source>
        <dbReference type="ARBA" id="ARBA00022475"/>
    </source>
</evidence>
<dbReference type="EMBL" id="FNDU01000009">
    <property type="protein sequence ID" value="SDI60622.1"/>
    <property type="molecule type" value="Genomic_DNA"/>
</dbReference>
<dbReference type="GO" id="GO:0008360">
    <property type="term" value="P:regulation of cell shape"/>
    <property type="evidence" value="ECO:0007669"/>
    <property type="project" value="UniProtKB-KW"/>
</dbReference>
<keyword evidence="7 22" id="KW-0812">Transmembrane</keyword>
<dbReference type="GO" id="GO:0032153">
    <property type="term" value="C:cell division site"/>
    <property type="evidence" value="ECO:0007669"/>
    <property type="project" value="TreeGrafter"/>
</dbReference>
<keyword evidence="10 22" id="KW-1133">Transmembrane helix</keyword>
<evidence type="ECO:0000256" key="5">
    <source>
        <dbReference type="ARBA" id="ARBA00022676"/>
    </source>
</evidence>
<dbReference type="GO" id="GO:0005886">
    <property type="term" value="C:plasma membrane"/>
    <property type="evidence" value="ECO:0007669"/>
    <property type="project" value="UniProtKB-SubCell"/>
</dbReference>
<evidence type="ECO:0000256" key="22">
    <source>
        <dbReference type="SAM" id="Phobius"/>
    </source>
</evidence>
<dbReference type="GO" id="GO:0071555">
    <property type="term" value="P:cell wall organization"/>
    <property type="evidence" value="ECO:0007669"/>
    <property type="project" value="UniProtKB-KW"/>
</dbReference>
<feature type="transmembrane region" description="Helical" evidence="22">
    <location>
        <begin position="99"/>
        <end position="117"/>
    </location>
</feature>
<evidence type="ECO:0000313" key="24">
    <source>
        <dbReference type="Proteomes" id="UP000199017"/>
    </source>
</evidence>
<comment type="similarity">
    <text evidence="16">Belongs to the SEDS family. FtsW subfamily.</text>
</comment>
<dbReference type="GO" id="GO:0008955">
    <property type="term" value="F:peptidoglycan glycosyltransferase activity"/>
    <property type="evidence" value="ECO:0007669"/>
    <property type="project" value="UniProtKB-EC"/>
</dbReference>
<name>A0A1G8LY10_9BACI</name>
<keyword evidence="3" id="KW-1003">Cell membrane</keyword>
<sequence>MLSVPSSNLIRETSIIHGTLVPAMCRQYQYKLILRCPRDTFITIIGGGSLSSILQRYDWVMLIAAFLLMIFGLIMVYSASFPLGLDMADDAFYFVKRQINWLIIGFFLFFILLHFPYRLYMKLIPFIVGLSVISLILVVLMGTSVNGSQRWLSLGPLTVQPSEFVKIAVILYLAYVYSKKHEYIDQLIKGVLPPLIIVVFIFTLIMLQPDLGTATTILLVGGTVVFLSGARWRHLITLGVLASLAVTWLAFQAPYRMQRLVAFRDPFEYEMQGSGHQLIQSYIAMAHGGVTGTGLGQSVQKMHFLPEPHTDFIFAVIAEELGIFGMFFILSCLIVIAYRGFIAGMKCKRLFGKLLAFGIVFFLLFQAFFNLAAVSGLMPITGITLPFVSYGGSSLLVSMISLAILGNIAKEVKQQQLKNPASSSTRKEQPINA</sequence>
<comment type="function">
    <text evidence="21">Peptidoglycan polymerase that is essential for cell division.</text>
</comment>
<evidence type="ECO:0000256" key="10">
    <source>
        <dbReference type="ARBA" id="ARBA00022989"/>
    </source>
</evidence>
<dbReference type="InterPro" id="IPR013437">
    <property type="entry name" value="FtsW"/>
</dbReference>
<feature type="transmembrane region" description="Helical" evidence="22">
    <location>
        <begin position="350"/>
        <end position="369"/>
    </location>
</feature>
<evidence type="ECO:0000256" key="2">
    <source>
        <dbReference type="ARBA" id="ARBA00004752"/>
    </source>
</evidence>
<reference evidence="23 24" key="1">
    <citation type="submission" date="2016-10" db="EMBL/GenBank/DDBJ databases">
        <authorList>
            <person name="de Groot N.N."/>
        </authorList>
    </citation>
    <scope>NUCLEOTIDE SEQUENCE [LARGE SCALE GENOMIC DNA]</scope>
    <source>
        <strain evidence="24">P4B,CCM 7963,CECT 7998,DSM 25260,IBRC-M 10614,KCTC 13821</strain>
    </source>
</reference>
<dbReference type="GO" id="GO:0015648">
    <property type="term" value="F:lipid-linked peptidoglycan transporter activity"/>
    <property type="evidence" value="ECO:0007669"/>
    <property type="project" value="TreeGrafter"/>
</dbReference>
<feature type="transmembrane region" description="Helical" evidence="22">
    <location>
        <begin position="312"/>
        <end position="338"/>
    </location>
</feature>
<dbReference type="EC" id="2.4.99.28" evidence="19"/>
<keyword evidence="5" id="KW-0328">Glycosyltransferase</keyword>
<proteinExistence type="inferred from homology"/>
<dbReference type="GO" id="GO:0009252">
    <property type="term" value="P:peptidoglycan biosynthetic process"/>
    <property type="evidence" value="ECO:0007669"/>
    <property type="project" value="UniProtKB-KW"/>
</dbReference>
<keyword evidence="13" id="KW-0961">Cell wall biogenesis/degradation</keyword>
<comment type="pathway">
    <text evidence="2">Cell wall biogenesis; peptidoglycan biosynthesis.</text>
</comment>
<feature type="transmembrane region" description="Helical" evidence="22">
    <location>
        <begin position="235"/>
        <end position="255"/>
    </location>
</feature>
<keyword evidence="6" id="KW-0808">Transferase</keyword>
<keyword evidence="12" id="KW-0131">Cell cycle</keyword>
<keyword evidence="9" id="KW-0573">Peptidoglycan synthesis</keyword>
<feature type="transmembrane region" description="Helical" evidence="22">
    <location>
        <begin position="389"/>
        <end position="409"/>
    </location>
</feature>
<evidence type="ECO:0000256" key="4">
    <source>
        <dbReference type="ARBA" id="ARBA00022618"/>
    </source>
</evidence>
<evidence type="ECO:0000256" key="21">
    <source>
        <dbReference type="ARBA" id="ARBA00049966"/>
    </source>
</evidence>
<dbReference type="NCBIfam" id="TIGR02614">
    <property type="entry name" value="ftsW"/>
    <property type="match status" value="1"/>
</dbReference>
<dbReference type="RefSeq" id="WP_245917897.1">
    <property type="nucleotide sequence ID" value="NZ_KZ614149.1"/>
</dbReference>
<evidence type="ECO:0000256" key="17">
    <source>
        <dbReference type="ARBA" id="ARBA00041185"/>
    </source>
</evidence>
<evidence type="ECO:0000256" key="8">
    <source>
        <dbReference type="ARBA" id="ARBA00022960"/>
    </source>
</evidence>
<dbReference type="AlphaFoldDB" id="A0A1G8LY10"/>
<keyword evidence="11 22" id="KW-0472">Membrane</keyword>
<evidence type="ECO:0000256" key="11">
    <source>
        <dbReference type="ARBA" id="ARBA00023136"/>
    </source>
</evidence>
<dbReference type="InterPro" id="IPR001182">
    <property type="entry name" value="FtsW/RodA"/>
</dbReference>
<organism evidence="23 24">
    <name type="scientific">Alteribacillus bidgolensis</name>
    <dbReference type="NCBI Taxonomy" id="930129"/>
    <lineage>
        <taxon>Bacteria</taxon>
        <taxon>Bacillati</taxon>
        <taxon>Bacillota</taxon>
        <taxon>Bacilli</taxon>
        <taxon>Bacillales</taxon>
        <taxon>Bacillaceae</taxon>
        <taxon>Alteribacillus</taxon>
    </lineage>
</organism>
<dbReference type="STRING" id="930129.SAMN05216352_109130"/>
<comment type="subcellular location">
    <subcellularLocation>
        <location evidence="1">Cell membrane</location>
        <topology evidence="1">Multi-pass membrane protein</topology>
    </subcellularLocation>
</comment>
<evidence type="ECO:0000256" key="7">
    <source>
        <dbReference type="ARBA" id="ARBA00022692"/>
    </source>
</evidence>
<evidence type="ECO:0000256" key="12">
    <source>
        <dbReference type="ARBA" id="ARBA00023306"/>
    </source>
</evidence>
<evidence type="ECO:0000313" key="23">
    <source>
        <dbReference type="EMBL" id="SDI60622.1"/>
    </source>
</evidence>